<dbReference type="AlphaFoldDB" id="A0A350P162"/>
<evidence type="ECO:0000313" key="2">
    <source>
        <dbReference type="Proteomes" id="UP000263517"/>
    </source>
</evidence>
<gene>
    <name evidence="1" type="ORF">DCW74_04745</name>
</gene>
<dbReference type="Proteomes" id="UP000263517">
    <property type="component" value="Unassembled WGS sequence"/>
</dbReference>
<dbReference type="EMBL" id="DNAN01000163">
    <property type="protein sequence ID" value="HAW75029.1"/>
    <property type="molecule type" value="Genomic_DNA"/>
</dbReference>
<name>A0A350P162_9ALTE</name>
<reference evidence="1 2" key="1">
    <citation type="journal article" date="2018" name="Nat. Biotechnol.">
        <title>A standardized bacterial taxonomy based on genome phylogeny substantially revises the tree of life.</title>
        <authorList>
            <person name="Parks D.H."/>
            <person name="Chuvochina M."/>
            <person name="Waite D.W."/>
            <person name="Rinke C."/>
            <person name="Skarshewski A."/>
            <person name="Chaumeil P.A."/>
            <person name="Hugenholtz P."/>
        </authorList>
    </citation>
    <scope>NUCLEOTIDE SEQUENCE [LARGE SCALE GENOMIC DNA]</scope>
    <source>
        <strain evidence="1">UBA11978</strain>
    </source>
</reference>
<accession>A0A350P162</accession>
<protein>
    <submittedName>
        <fullName evidence="1">Uncharacterized protein</fullName>
    </submittedName>
</protein>
<organism evidence="1 2">
    <name type="scientific">Alteromonas australica</name>
    <dbReference type="NCBI Taxonomy" id="589873"/>
    <lineage>
        <taxon>Bacteria</taxon>
        <taxon>Pseudomonadati</taxon>
        <taxon>Pseudomonadota</taxon>
        <taxon>Gammaproteobacteria</taxon>
        <taxon>Alteromonadales</taxon>
        <taxon>Alteromonadaceae</taxon>
        <taxon>Alteromonas/Salinimonas group</taxon>
        <taxon>Alteromonas</taxon>
    </lineage>
</organism>
<proteinExistence type="predicted"/>
<sequence>MEVINTLLAEEANRIGTDIHKQTLHTSPWIDLIKQSAFPDEMGYQLTSLVYDRAIPTTNPTGATAGVTWKNVAEAQAGSNAFGSTSKVLGEQNIEDAATQFSGGRGNAGTDYRSYVQFSKKIKQYNLKKAAIESPTISLDDLRFAAQRKNQLSAIMDLMAEASRHAWETRYRDEYERLSGNLVLCESTGTTIKTTVDVDGASGAQDFDARNITEVNIENQTNASETTNVSESMVNISNAIMDKIYYNLIRSGASNNAYGRENGRPVFAVVCSSEASYQLQTEAGFRDDVRYNNAKVSDLIAPLGIEKSFRGFYHLIDDTAPRFDIDDNGAATQHTPYSITNGVVSMNGSYDSASYEAAYVIHPDVMESQIPNPMTGAGAIKFDPVSYKGDFKWLNIPHAADNPDGTIGFFRGVLASASKPIKTNFGYVILFKRDSSTPAA</sequence>
<evidence type="ECO:0000313" key="1">
    <source>
        <dbReference type="EMBL" id="HAW75029.1"/>
    </source>
</evidence>
<comment type="caution">
    <text evidence="1">The sequence shown here is derived from an EMBL/GenBank/DDBJ whole genome shotgun (WGS) entry which is preliminary data.</text>
</comment>